<dbReference type="EMBL" id="ACXX02000019">
    <property type="protein sequence ID" value="EGD45895.1"/>
    <property type="molecule type" value="Genomic_DNA"/>
</dbReference>
<dbReference type="STRING" id="588581.Cpap_0264"/>
<gene>
    <name evidence="2" type="ORF">Cpap_0264</name>
</gene>
<dbReference type="Pfam" id="PF00149">
    <property type="entry name" value="Metallophos"/>
    <property type="match status" value="1"/>
</dbReference>
<dbReference type="SUPFAM" id="SSF56300">
    <property type="entry name" value="Metallo-dependent phosphatases"/>
    <property type="match status" value="1"/>
</dbReference>
<dbReference type="GO" id="GO:0016787">
    <property type="term" value="F:hydrolase activity"/>
    <property type="evidence" value="ECO:0007669"/>
    <property type="project" value="InterPro"/>
</dbReference>
<dbReference type="RefSeq" id="WP_004622358.1">
    <property type="nucleotide sequence ID" value="NZ_ACXX02000019.1"/>
</dbReference>
<dbReference type="Gene3D" id="3.60.21.10">
    <property type="match status" value="1"/>
</dbReference>
<keyword evidence="3" id="KW-1185">Reference proteome</keyword>
<dbReference type="Proteomes" id="UP000003860">
    <property type="component" value="Unassembled WGS sequence"/>
</dbReference>
<reference evidence="2" key="1">
    <citation type="submission" date="2009-07" db="EMBL/GenBank/DDBJ databases">
        <authorList>
            <consortium name="US DOE Joint Genome Institute (JGI-PGF)"/>
            <person name="Lucas S."/>
            <person name="Copeland A."/>
            <person name="Lapidus A."/>
            <person name="Glavina del Rio T."/>
            <person name="Tice H."/>
            <person name="Bruce D."/>
            <person name="Goodwin L."/>
            <person name="Pitluck S."/>
            <person name="Larimer F."/>
            <person name="Land M.L."/>
            <person name="Mouttaki H."/>
            <person name="He Z."/>
            <person name="Zhou J."/>
            <person name="Hemme C.L."/>
        </authorList>
    </citation>
    <scope>NUCLEOTIDE SEQUENCE [LARGE SCALE GENOMIC DNA]</scope>
    <source>
        <strain evidence="2">DSM 2782</strain>
    </source>
</reference>
<dbReference type="AlphaFoldDB" id="F1TIB7"/>
<dbReference type="OrthoDB" id="2036332at2"/>
<sequence>MKKRILTGLFTVFFIISLFFNCYHAEAAFYSKQSKDTCKDKPFTIVWLSDPQYYSAYYPNIFDCLGDWFVKNYTRKAFGYLIVSGDIVDNAKCVNQWEVASRNFKKLDDKNIPYGILAGNHDVSINGLNYSVFKSYFGASRYAGKPWYGGSMDNNRNHYDLVSFSSHSFIILYLGFGSETSLETTTWANSILQKYADKNAILVLHEYLDEDGEMTEKARIVSDSIVIKNKNVFMVLCGHNHGAYKKVRMICNSDGTTRKVLEILSDYQSAPNGGNGLLRLLNFNPNSGTLKVSLYSPYTKKDKFFGKDIDTFTENIQLID</sequence>
<proteinExistence type="predicted"/>
<reference evidence="2" key="2">
    <citation type="submission" date="2011-01" db="EMBL/GenBank/DDBJ databases">
        <title>The Non-contiguous Finished genome of Clostridium papyrosolvens.</title>
        <authorList>
            <person name="Lucas S."/>
            <person name="Copeland A."/>
            <person name="Lapidus A."/>
            <person name="Cheng J.-F."/>
            <person name="Goodwin L."/>
            <person name="Pitluck S."/>
            <person name="Misra M."/>
            <person name="Chertkov O."/>
            <person name="Detter J.C."/>
            <person name="Han C."/>
            <person name="Tapia R."/>
            <person name="Land M."/>
            <person name="Hauser L."/>
            <person name="Kyrpides N."/>
            <person name="Ivanova N."/>
            <person name="Pagani I."/>
            <person name="Mouttaki H."/>
            <person name="He Z."/>
            <person name="Zhou J."/>
            <person name="Hemme C.L."/>
            <person name="Woyke T."/>
        </authorList>
    </citation>
    <scope>NUCLEOTIDE SEQUENCE [LARGE SCALE GENOMIC DNA]</scope>
    <source>
        <strain evidence="2">DSM 2782</strain>
    </source>
</reference>
<organism evidence="2 3">
    <name type="scientific">Ruminiclostridium papyrosolvens DSM 2782</name>
    <dbReference type="NCBI Taxonomy" id="588581"/>
    <lineage>
        <taxon>Bacteria</taxon>
        <taxon>Bacillati</taxon>
        <taxon>Bacillota</taxon>
        <taxon>Clostridia</taxon>
        <taxon>Eubacteriales</taxon>
        <taxon>Oscillospiraceae</taxon>
        <taxon>Ruminiclostridium</taxon>
    </lineage>
</organism>
<evidence type="ECO:0000259" key="1">
    <source>
        <dbReference type="Pfam" id="PF00149"/>
    </source>
</evidence>
<dbReference type="PANTHER" id="PTHR43143">
    <property type="entry name" value="METALLOPHOSPHOESTERASE, CALCINEURIN SUPERFAMILY"/>
    <property type="match status" value="1"/>
</dbReference>
<dbReference type="eggNOG" id="COG1409">
    <property type="taxonomic scope" value="Bacteria"/>
</dbReference>
<comment type="caution">
    <text evidence="2">The sequence shown here is derived from an EMBL/GenBank/DDBJ whole genome shotgun (WGS) entry which is preliminary data.</text>
</comment>
<dbReference type="InterPro" id="IPR004843">
    <property type="entry name" value="Calcineurin-like_PHP"/>
</dbReference>
<feature type="domain" description="Calcineurin-like phosphoesterase" evidence="1">
    <location>
        <begin position="44"/>
        <end position="242"/>
    </location>
</feature>
<evidence type="ECO:0000313" key="2">
    <source>
        <dbReference type="EMBL" id="EGD45895.1"/>
    </source>
</evidence>
<evidence type="ECO:0000313" key="3">
    <source>
        <dbReference type="Proteomes" id="UP000003860"/>
    </source>
</evidence>
<dbReference type="PANTHER" id="PTHR43143:SF5">
    <property type="entry name" value="SECRETED PROTEIN"/>
    <property type="match status" value="1"/>
</dbReference>
<name>F1TIB7_9FIRM</name>
<dbReference type="InterPro" id="IPR051918">
    <property type="entry name" value="STPP_CPPED1"/>
</dbReference>
<accession>F1TIB7</accession>
<protein>
    <submittedName>
        <fullName evidence="2">Metallophosphoesterase</fullName>
    </submittedName>
</protein>
<dbReference type="InterPro" id="IPR029052">
    <property type="entry name" value="Metallo-depent_PP-like"/>
</dbReference>